<gene>
    <name evidence="1" type="ORF">AN926_03050</name>
</gene>
<dbReference type="Proteomes" id="UP000053099">
    <property type="component" value="Unassembled WGS sequence"/>
</dbReference>
<sequence length="94" mass="9819">MRPFLLGLALGGFLGVGVAWMGRLPGSGSLQGVPVSWVLGSIPVQQLPSPGGEGCEPQVYLFLNGEFFRMLPVPGGEPQELFPVEPVPNPFGGS</sequence>
<dbReference type="EMBL" id="LJJR01000007">
    <property type="protein sequence ID" value="KPD32539.1"/>
    <property type="molecule type" value="Genomic_DNA"/>
</dbReference>
<name>A0A0N0ZQK9_THESC</name>
<protein>
    <submittedName>
        <fullName evidence="1">Uncharacterized protein</fullName>
    </submittedName>
</protein>
<comment type="caution">
    <text evidence="1">The sequence shown here is derived from an EMBL/GenBank/DDBJ whole genome shotgun (WGS) entry which is preliminary data.</text>
</comment>
<evidence type="ECO:0000313" key="2">
    <source>
        <dbReference type="Proteomes" id="UP000053099"/>
    </source>
</evidence>
<dbReference type="AlphaFoldDB" id="A0A0N0ZQK9"/>
<proteinExistence type="predicted"/>
<accession>A0A0N0ZQK9</accession>
<evidence type="ECO:0000313" key="1">
    <source>
        <dbReference type="EMBL" id="KPD32539.1"/>
    </source>
</evidence>
<organism evidence="1 2">
    <name type="scientific">Thermus scotoductus</name>
    <dbReference type="NCBI Taxonomy" id="37636"/>
    <lineage>
        <taxon>Bacteria</taxon>
        <taxon>Thermotogati</taxon>
        <taxon>Deinococcota</taxon>
        <taxon>Deinococci</taxon>
        <taxon>Thermales</taxon>
        <taxon>Thermaceae</taxon>
        <taxon>Thermus</taxon>
    </lineage>
</organism>
<dbReference type="PATRIC" id="fig|37636.3.peg.2333"/>
<reference evidence="1 2" key="1">
    <citation type="submission" date="2015-09" db="EMBL/GenBank/DDBJ databases">
        <title>Draft genome sequence of Thermus scotoductus strain K1 isolated from a geothermal spring in Nagorno-Karabakh, Armenia.</title>
        <authorList>
            <person name="Saghatelyan A."/>
            <person name="Poghosyan L."/>
            <person name="Panosyan H."/>
            <person name="Birkeland N.-K."/>
        </authorList>
    </citation>
    <scope>NUCLEOTIDE SEQUENCE [LARGE SCALE GENOMIC DNA]</scope>
    <source>
        <strain evidence="1 2">K1</strain>
    </source>
</reference>